<keyword evidence="2" id="KW-0812">Transmembrane</keyword>
<keyword evidence="4" id="KW-1185">Reference proteome</keyword>
<evidence type="ECO:0000256" key="2">
    <source>
        <dbReference type="SAM" id="Phobius"/>
    </source>
</evidence>
<name>A0A4R8QFR0_9PEZI</name>
<dbReference type="AlphaFoldDB" id="A0A4R8QFR0"/>
<evidence type="ECO:0000313" key="4">
    <source>
        <dbReference type="Proteomes" id="UP000295083"/>
    </source>
</evidence>
<keyword evidence="2" id="KW-0472">Membrane</keyword>
<protein>
    <submittedName>
        <fullName evidence="3">Uncharacterized protein</fullName>
    </submittedName>
</protein>
<feature type="transmembrane region" description="Helical" evidence="2">
    <location>
        <begin position="642"/>
        <end position="663"/>
    </location>
</feature>
<feature type="transmembrane region" description="Helical" evidence="2">
    <location>
        <begin position="181"/>
        <end position="200"/>
    </location>
</feature>
<keyword evidence="2" id="KW-1133">Transmembrane helix</keyword>
<sequence length="745" mass="81939">MESSSRESAANHDGDNETAILNPNHECKEPKYSVSSVSSKTRSSQWGRWRVALGLQSILILVIGSTVILAACALLVYLWVETYSVVAGHDASPLWNYIVRQGAAPQVVTVCAAAIRTSMTFQLGLVTAALAAVMIERSGTSLADAAMVSIKRASGSGPLDLVTAGGAREALGRHRLGPTLLATWTVFLVVTTALLSTILLSDFTDTVIPGPAVPMEIPVHAQFDMFTSLEDEFLSAGQWKSKPVSAWRFAELDRHDGNDVDTTGDTGSRVLAMLPFSDEASRTDLMQYEGPASVLDTRTICYAPGVDELPDLGVYKANGNDLLGFNGTLKMRSVAGMTDDLLYEPLEGEPYEKYELPTQNFQAGLIRSTNTSAWPLFLSPAQIYYTSPTDETFSKYTMLFVVTNSTGLQTMDWVKAVEKTDWHNVNLEARNDNKQGVWTSVWDRDSAQDLFKVSVCLHSVVTMMYNVSMKGSPITQEPRPTWHLSSPPLTDNPLIGVGGWNTEPLSRQMAGLGGGGLPQSLEERGLLRLEVQNLTKLDFANTQSFVFESGHYENMADGKGFSAINATSELWKASKWTPHSLYFSEFQDVVLRTGRLPLALQSFFTRQRQAWYYNNLEATGSAESITAIFATTKLLPTTSTGLYIALGVVACHFALVTLTMWLFCTRTEGSVLWGSWQAVAQTVSPATQAMWDVMYGRDSREAEETIRESRISPETYRLQYSDTTGRHQLDVSSRQRRGWLGGSRA</sequence>
<gene>
    <name evidence="3" type="ORF">C8035_v005129</name>
</gene>
<reference evidence="3 4" key="1">
    <citation type="submission" date="2018-11" db="EMBL/GenBank/DDBJ databases">
        <title>Genome sequence and assembly of Colletotrichum spinosum.</title>
        <authorList>
            <person name="Gan P."/>
            <person name="Shirasu K."/>
        </authorList>
    </citation>
    <scope>NUCLEOTIDE SEQUENCE [LARGE SCALE GENOMIC DNA]</scope>
    <source>
        <strain evidence="3 4">CBS 515.97</strain>
    </source>
</reference>
<evidence type="ECO:0000313" key="3">
    <source>
        <dbReference type="EMBL" id="TDZ36660.1"/>
    </source>
</evidence>
<accession>A0A4R8QFR0</accession>
<proteinExistence type="predicted"/>
<dbReference type="EMBL" id="QAPG01000030">
    <property type="protein sequence ID" value="TDZ36660.1"/>
    <property type="molecule type" value="Genomic_DNA"/>
</dbReference>
<feature type="transmembrane region" description="Helical" evidence="2">
    <location>
        <begin position="58"/>
        <end position="80"/>
    </location>
</feature>
<evidence type="ECO:0000256" key="1">
    <source>
        <dbReference type="SAM" id="MobiDB-lite"/>
    </source>
</evidence>
<organism evidence="3 4">
    <name type="scientific">Colletotrichum spinosum</name>
    <dbReference type="NCBI Taxonomy" id="1347390"/>
    <lineage>
        <taxon>Eukaryota</taxon>
        <taxon>Fungi</taxon>
        <taxon>Dikarya</taxon>
        <taxon>Ascomycota</taxon>
        <taxon>Pezizomycotina</taxon>
        <taxon>Sordariomycetes</taxon>
        <taxon>Hypocreomycetidae</taxon>
        <taxon>Glomerellales</taxon>
        <taxon>Glomerellaceae</taxon>
        <taxon>Colletotrichum</taxon>
        <taxon>Colletotrichum orbiculare species complex</taxon>
    </lineage>
</organism>
<comment type="caution">
    <text evidence="3">The sequence shown here is derived from an EMBL/GenBank/DDBJ whole genome shotgun (WGS) entry which is preliminary data.</text>
</comment>
<feature type="region of interest" description="Disordered" evidence="1">
    <location>
        <begin position="1"/>
        <end position="23"/>
    </location>
</feature>
<dbReference type="Proteomes" id="UP000295083">
    <property type="component" value="Unassembled WGS sequence"/>
</dbReference>